<gene>
    <name evidence="2" type="ORF">S1361_18525</name>
</gene>
<name>A0ABX7TU20_STRCY</name>
<dbReference type="Proteomes" id="UP000663908">
    <property type="component" value="Chromosome"/>
</dbReference>
<proteinExistence type="predicted"/>
<organism evidence="2 3">
    <name type="scientific">Streptomyces cyanogenus</name>
    <dbReference type="NCBI Taxonomy" id="80860"/>
    <lineage>
        <taxon>Bacteria</taxon>
        <taxon>Bacillati</taxon>
        <taxon>Actinomycetota</taxon>
        <taxon>Actinomycetes</taxon>
        <taxon>Kitasatosporales</taxon>
        <taxon>Streptomycetaceae</taxon>
        <taxon>Streptomyces</taxon>
    </lineage>
</organism>
<dbReference type="EMBL" id="CP071839">
    <property type="protein sequence ID" value="QTD99353.1"/>
    <property type="molecule type" value="Genomic_DNA"/>
</dbReference>
<evidence type="ECO:0000313" key="2">
    <source>
        <dbReference type="EMBL" id="QTD99353.1"/>
    </source>
</evidence>
<sequence>MPAAATLYADALELLGQLGLVLLGLVGAFVLFLLLLHFLSGERTSRRVRAQQRARDEAWKRRDEEAQRKRVERELQCARELRADPKWPDAVLDHYLRWLHGSPTDEWTVRAFQGLQLREAEVGEARERARREGLAVHDGRRWRLTSRGRRIFEEYAGDRKRMNEAEKKRNQPSIRIDARGAGTVAHTIEGGVHGTTVNNAAPSSPTAKELDLPAVLQLMEQLRAALSEADGLSDLTRRRAAGDLGEVDRELRAPEDERDPSRVRGALERLRTSFVGVDGLVQVVNQLSDHLRVWFHS</sequence>
<keyword evidence="3" id="KW-1185">Reference proteome</keyword>
<keyword evidence="1" id="KW-1133">Transmembrane helix</keyword>
<dbReference type="RefSeq" id="WP_208032951.1">
    <property type="nucleotide sequence ID" value="NZ_CP071839.1"/>
</dbReference>
<feature type="transmembrane region" description="Helical" evidence="1">
    <location>
        <begin position="20"/>
        <end position="39"/>
    </location>
</feature>
<evidence type="ECO:0000313" key="3">
    <source>
        <dbReference type="Proteomes" id="UP000663908"/>
    </source>
</evidence>
<accession>A0ABX7TU20</accession>
<keyword evidence="1" id="KW-0812">Transmembrane</keyword>
<reference evidence="2 3" key="1">
    <citation type="submission" date="2021-03" db="EMBL/GenBank/DDBJ databases">
        <title>Complete genome sequence of Streptomyces cyanogenus S136, producer of anticancer angucycline landomycin A.</title>
        <authorList>
            <person name="Hrab P."/>
            <person name="Ruckert C."/>
            <person name="Busche T."/>
            <person name="Ostash I."/>
            <person name="Kalinowski J."/>
            <person name="Fedorenko V."/>
            <person name="Yushchuk O."/>
            <person name="Ostash B."/>
        </authorList>
    </citation>
    <scope>NUCLEOTIDE SEQUENCE [LARGE SCALE GENOMIC DNA]</scope>
    <source>
        <strain evidence="2 3">S136</strain>
    </source>
</reference>
<protein>
    <submittedName>
        <fullName evidence="2">Uncharacterized protein</fullName>
    </submittedName>
</protein>
<evidence type="ECO:0000256" key="1">
    <source>
        <dbReference type="SAM" id="Phobius"/>
    </source>
</evidence>
<keyword evidence="1" id="KW-0472">Membrane</keyword>